<dbReference type="Gene3D" id="3.40.30.10">
    <property type="entry name" value="Glutaredoxin"/>
    <property type="match status" value="2"/>
</dbReference>
<dbReference type="SFLD" id="SFLDS00019">
    <property type="entry name" value="Glutathione_Transferase_(cytos"/>
    <property type="match status" value="2"/>
</dbReference>
<dbReference type="Pfam" id="PF14497">
    <property type="entry name" value="GST_C_3"/>
    <property type="match status" value="2"/>
</dbReference>
<dbReference type="PANTHER" id="PTHR47020">
    <property type="entry name" value="HILLARIN"/>
    <property type="match status" value="1"/>
</dbReference>
<dbReference type="FunFam" id="3.40.30.10:FF:000035">
    <property type="entry name" value="hematopoietic prostaglandin D synthase"/>
    <property type="match status" value="1"/>
</dbReference>
<dbReference type="Pfam" id="PF23265">
    <property type="entry name" value="Ig-like_KY"/>
    <property type="match status" value="1"/>
</dbReference>
<evidence type="ECO:0000256" key="2">
    <source>
        <dbReference type="ARBA" id="ARBA00038317"/>
    </source>
</evidence>
<feature type="domain" description="GST C-terminal" evidence="7">
    <location>
        <begin position="719"/>
        <end position="842"/>
    </location>
</feature>
<comment type="caution">
    <text evidence="8">The sequence shown here is derived from an EMBL/GenBank/DDBJ whole genome shotgun (WGS) entry which is preliminary data.</text>
</comment>
<feature type="domain" description="GST N-terminal" evidence="6">
    <location>
        <begin position="832"/>
        <end position="909"/>
    </location>
</feature>
<comment type="similarity">
    <text evidence="2">Belongs to the GST superfamily. Sigma family.</text>
</comment>
<dbReference type="PROSITE" id="PS50404">
    <property type="entry name" value="GST_NTER"/>
    <property type="match status" value="2"/>
</dbReference>
<dbReference type="InterPro" id="IPR004046">
    <property type="entry name" value="GST_C"/>
</dbReference>
<gene>
    <name evidence="8" type="ORF">TCAL_06995</name>
</gene>
<evidence type="ECO:0000259" key="6">
    <source>
        <dbReference type="PROSITE" id="PS50404"/>
    </source>
</evidence>
<dbReference type="SUPFAM" id="SSF47616">
    <property type="entry name" value="GST C-terminal domain-like"/>
    <property type="match status" value="2"/>
</dbReference>
<feature type="coiled-coil region" evidence="4">
    <location>
        <begin position="59"/>
        <end position="103"/>
    </location>
</feature>
<sequence>MERVRDPIPKERGTMLSSLKSSTTPMTSRSSILETSGGKRESKHFQSLQIFTSYAEPGLNEFLTRKEQIELENKQKDEEDRLYRKFLEGRREEEEKIKNMDEEEREVYLFQLNRDERSKVIKLTEKHCKQMMDMIYRKKMAYFEKGGDEDWKAILARSYPRDPPEVEPPVYNKEQVYENNYDVFEEVDATAIRIAHDDYKLFSNLVRDLIEGYTSDLEKARVLFRYMTERKFSHESWFLYYPEEGNKRGAPTQLMRGVEFGLETKALLFKRLCAYAGLHCSVIKGYSKATDYLPGEEFVDSSYRNSWNSVFVAGGWRLIQANWGMMSVNNKMARETRQIYQDHYFLTDPDKFIFEFYPIDEKWQLMEQSITLQEFEDLPLLRSTFFHYNLGLEGNAASVLDCDELGQARVRILAPPDVSFHYEVSFFKSGNTAVTVEGEMGKVPLGRFLMMSTEDEMTVFQFHAPQKGTYLLDIFCAVSPTYEQCLTEEPIKYVNICRFKLNCHGVDKPNVALPDCAPGEWGPTKAVKLIGLIPLSHLYPVINAAPDTNVNLKEEKPLTLNMEFEMTKLMLDFVIRLHKNGDRPYDERGKKRDARYRIKDEKYLLVDIKVPQEGQYGLDIFARERWEEKMYQSGLEIMADKMKLIYFNSRGRAEPIRYIFAQAGADYEDCRLNKEQWAELKPKIPFGQIPVLEYKGEYIGQSMVIARFVARELNLAGKDNLTTAKADFVVDCLTECFNKAIPIVFEQDEAKKKESMEKFFDEDFKTFVEHLTSYMKANKGSYLTGAELTYADLVFASVMEALDGEVGEICKKMAPELGQLMNKINELPNIKKWRETRPQDHRGRAEAIRYIFAQAGVEYEDCRLEKEEWVELKPKIPFGQCPVLEYKGEYIGQSMAIARFVARELNLAGKDILTTAKADFIVDCITDCFNKAIPIFYEQDETKKKEMAAKFFNGDFKTFLEYLTSYMKANKGAYLTGSELTYADLVFASILETFEGSVGDSWKKMAPELGQLSDKINNLPNIKKWRESRPKTER</sequence>
<dbReference type="InterPro" id="IPR002931">
    <property type="entry name" value="Transglutaminase-like"/>
</dbReference>
<dbReference type="EC" id="2.5.1.18" evidence="1"/>
<feature type="compositionally biased region" description="Basic and acidic residues" evidence="5">
    <location>
        <begin position="1"/>
        <end position="13"/>
    </location>
</feature>
<dbReference type="EMBL" id="VCGU01000007">
    <property type="protein sequence ID" value="TRY73438.1"/>
    <property type="molecule type" value="Genomic_DNA"/>
</dbReference>
<dbReference type="SMART" id="SM00460">
    <property type="entry name" value="TGc"/>
    <property type="match status" value="1"/>
</dbReference>
<dbReference type="Proteomes" id="UP000318571">
    <property type="component" value="Chromosome 3"/>
</dbReference>
<dbReference type="AlphaFoldDB" id="A0A553P6X7"/>
<dbReference type="InterPro" id="IPR040079">
    <property type="entry name" value="Glutathione_S-Trfase"/>
</dbReference>
<dbReference type="STRING" id="6832.A0A553P6X7"/>
<feature type="compositionally biased region" description="Polar residues" evidence="5">
    <location>
        <begin position="15"/>
        <end position="34"/>
    </location>
</feature>
<dbReference type="CDD" id="cd03039">
    <property type="entry name" value="GST_N_Sigma_like"/>
    <property type="match status" value="2"/>
</dbReference>
<dbReference type="Gene3D" id="1.20.1050.10">
    <property type="match status" value="2"/>
</dbReference>
<dbReference type="PANTHER" id="PTHR47020:SF1">
    <property type="entry name" value="HILLARIN"/>
    <property type="match status" value="1"/>
</dbReference>
<keyword evidence="4" id="KW-0175">Coiled coil</keyword>
<comment type="catalytic activity">
    <reaction evidence="3">
        <text>RX + glutathione = an S-substituted glutathione + a halide anion + H(+)</text>
        <dbReference type="Rhea" id="RHEA:16437"/>
        <dbReference type="ChEBI" id="CHEBI:15378"/>
        <dbReference type="ChEBI" id="CHEBI:16042"/>
        <dbReference type="ChEBI" id="CHEBI:17792"/>
        <dbReference type="ChEBI" id="CHEBI:57925"/>
        <dbReference type="ChEBI" id="CHEBI:90779"/>
        <dbReference type="EC" id="2.5.1.18"/>
    </reaction>
</comment>
<keyword evidence="9" id="KW-1185">Reference proteome</keyword>
<reference evidence="8 9" key="1">
    <citation type="journal article" date="2018" name="Nat. Ecol. Evol.">
        <title>Genomic signatures of mitonuclear coevolution across populations of Tigriopus californicus.</title>
        <authorList>
            <person name="Barreto F.S."/>
            <person name="Watson E.T."/>
            <person name="Lima T.G."/>
            <person name="Willett C.S."/>
            <person name="Edmands S."/>
            <person name="Li W."/>
            <person name="Burton R.S."/>
        </authorList>
    </citation>
    <scope>NUCLEOTIDE SEQUENCE [LARGE SCALE GENOMIC DNA]</scope>
    <source>
        <strain evidence="8 9">San Diego</strain>
    </source>
</reference>
<dbReference type="SFLD" id="SFLDG01205">
    <property type="entry name" value="AMPS.1"/>
    <property type="match status" value="1"/>
</dbReference>
<dbReference type="CDD" id="cd03192">
    <property type="entry name" value="GST_C_Sigma_like"/>
    <property type="match status" value="2"/>
</dbReference>
<proteinExistence type="inferred from homology"/>
<name>A0A553P6X7_TIGCA</name>
<evidence type="ECO:0000256" key="5">
    <source>
        <dbReference type="SAM" id="MobiDB-lite"/>
    </source>
</evidence>
<dbReference type="SFLD" id="SFLDG00363">
    <property type="entry name" value="AMPS_(cytGST):_Alpha-__Mu-__Pi"/>
    <property type="match status" value="1"/>
</dbReference>
<dbReference type="FunFam" id="1.20.1050.10:FF:000030">
    <property type="entry name" value="Glutathione S-transferase S1"/>
    <property type="match status" value="2"/>
</dbReference>
<evidence type="ECO:0000256" key="1">
    <source>
        <dbReference type="ARBA" id="ARBA00012452"/>
    </source>
</evidence>
<evidence type="ECO:0000256" key="4">
    <source>
        <dbReference type="SAM" id="Coils"/>
    </source>
</evidence>
<dbReference type="SUPFAM" id="SSF52833">
    <property type="entry name" value="Thioredoxin-like"/>
    <property type="match status" value="2"/>
</dbReference>
<evidence type="ECO:0000256" key="3">
    <source>
        <dbReference type="ARBA" id="ARBA00047960"/>
    </source>
</evidence>
<feature type="domain" description="GST N-terminal" evidence="6">
    <location>
        <begin position="640"/>
        <end position="717"/>
    </location>
</feature>
<dbReference type="PROSITE" id="PS50405">
    <property type="entry name" value="GST_CTER"/>
    <property type="match status" value="2"/>
</dbReference>
<organism evidence="8 9">
    <name type="scientific">Tigriopus californicus</name>
    <name type="common">Marine copepod</name>
    <dbReference type="NCBI Taxonomy" id="6832"/>
    <lineage>
        <taxon>Eukaryota</taxon>
        <taxon>Metazoa</taxon>
        <taxon>Ecdysozoa</taxon>
        <taxon>Arthropoda</taxon>
        <taxon>Crustacea</taxon>
        <taxon>Multicrustacea</taxon>
        <taxon>Hexanauplia</taxon>
        <taxon>Copepoda</taxon>
        <taxon>Harpacticoida</taxon>
        <taxon>Harpacticidae</taxon>
        <taxon>Tigriopus</taxon>
    </lineage>
</organism>
<dbReference type="InterPro" id="IPR010987">
    <property type="entry name" value="Glutathione-S-Trfase_C-like"/>
</dbReference>
<feature type="domain" description="GST C-terminal" evidence="7">
    <location>
        <begin position="911"/>
        <end position="1034"/>
    </location>
</feature>
<dbReference type="InterPro" id="IPR036282">
    <property type="entry name" value="Glutathione-S-Trfase_C_sf"/>
</dbReference>
<dbReference type="InterPro" id="IPR056564">
    <property type="entry name" value="Ig-like_KY"/>
</dbReference>
<evidence type="ECO:0000259" key="7">
    <source>
        <dbReference type="PROSITE" id="PS50405"/>
    </source>
</evidence>
<dbReference type="Pfam" id="PF02798">
    <property type="entry name" value="GST_N"/>
    <property type="match status" value="2"/>
</dbReference>
<dbReference type="InterPro" id="IPR004045">
    <property type="entry name" value="Glutathione_S-Trfase_N"/>
</dbReference>
<dbReference type="InterPro" id="IPR053041">
    <property type="entry name" value="Transglut-like_Superfamily_Mod"/>
</dbReference>
<dbReference type="GO" id="GO:0004364">
    <property type="term" value="F:glutathione transferase activity"/>
    <property type="evidence" value="ECO:0007669"/>
    <property type="project" value="UniProtKB-EC"/>
</dbReference>
<feature type="region of interest" description="Disordered" evidence="5">
    <location>
        <begin position="1"/>
        <end position="41"/>
    </location>
</feature>
<dbReference type="InterPro" id="IPR036249">
    <property type="entry name" value="Thioredoxin-like_sf"/>
</dbReference>
<evidence type="ECO:0000313" key="8">
    <source>
        <dbReference type="EMBL" id="TRY73438.1"/>
    </source>
</evidence>
<evidence type="ECO:0000313" key="9">
    <source>
        <dbReference type="Proteomes" id="UP000318571"/>
    </source>
</evidence>
<accession>A0A553P6X7</accession>
<dbReference type="GO" id="GO:0004602">
    <property type="term" value="F:glutathione peroxidase activity"/>
    <property type="evidence" value="ECO:0007669"/>
    <property type="project" value="UniProtKB-ARBA"/>
</dbReference>
<protein>
    <recommendedName>
        <fullName evidence="1">glutathione transferase</fullName>
        <ecNumber evidence="1">2.5.1.18</ecNumber>
    </recommendedName>
</protein>